<gene>
    <name evidence="1" type="ORF">PSON_ATCC_30995.1.T1200085</name>
</gene>
<protein>
    <submittedName>
        <fullName evidence="1">Uncharacterized protein</fullName>
    </submittedName>
</protein>
<organism evidence="1 2">
    <name type="scientific">Paramecium sonneborni</name>
    <dbReference type="NCBI Taxonomy" id="65129"/>
    <lineage>
        <taxon>Eukaryota</taxon>
        <taxon>Sar</taxon>
        <taxon>Alveolata</taxon>
        <taxon>Ciliophora</taxon>
        <taxon>Intramacronucleata</taxon>
        <taxon>Oligohymenophorea</taxon>
        <taxon>Peniculida</taxon>
        <taxon>Parameciidae</taxon>
        <taxon>Paramecium</taxon>
    </lineage>
</organism>
<dbReference type="Proteomes" id="UP000692954">
    <property type="component" value="Unassembled WGS sequence"/>
</dbReference>
<sequence length="73" mass="8700">MKKDQDYPKILNQNEENEQIIEEPRTVLINQPLNVTQTQNFFVLELKPNTMSKFNLLRFKQALAKKIIKKLNK</sequence>
<evidence type="ECO:0000313" key="1">
    <source>
        <dbReference type="EMBL" id="CAD8119225.1"/>
    </source>
</evidence>
<reference evidence="1" key="1">
    <citation type="submission" date="2021-01" db="EMBL/GenBank/DDBJ databases">
        <authorList>
            <consortium name="Genoscope - CEA"/>
            <person name="William W."/>
        </authorList>
    </citation>
    <scope>NUCLEOTIDE SEQUENCE</scope>
</reference>
<proteinExistence type="predicted"/>
<comment type="caution">
    <text evidence="1">The sequence shown here is derived from an EMBL/GenBank/DDBJ whole genome shotgun (WGS) entry which is preliminary data.</text>
</comment>
<dbReference type="EMBL" id="CAJJDN010000120">
    <property type="protein sequence ID" value="CAD8119225.1"/>
    <property type="molecule type" value="Genomic_DNA"/>
</dbReference>
<keyword evidence="2" id="KW-1185">Reference proteome</keyword>
<accession>A0A8S1QWA8</accession>
<dbReference type="AlphaFoldDB" id="A0A8S1QWA8"/>
<evidence type="ECO:0000313" key="2">
    <source>
        <dbReference type="Proteomes" id="UP000692954"/>
    </source>
</evidence>
<name>A0A8S1QWA8_9CILI</name>